<gene>
    <name evidence="1" type="ORF">ENM11_01360</name>
</gene>
<comment type="caution">
    <text evidence="1">The sequence shown here is derived from an EMBL/GenBank/DDBJ whole genome shotgun (WGS) entry which is preliminary data.</text>
</comment>
<dbReference type="EMBL" id="DRWN01000013">
    <property type="protein sequence ID" value="HHK67790.1"/>
    <property type="molecule type" value="Genomic_DNA"/>
</dbReference>
<name>A0A7C5Q8X0_CALS0</name>
<dbReference type="InterPro" id="IPR016195">
    <property type="entry name" value="Pol/histidinol_Pase-like"/>
</dbReference>
<reference evidence="1" key="1">
    <citation type="journal article" date="2020" name="mSystems">
        <title>Genome- and Community-Level Interaction Insights into Carbon Utilization and Element Cycling Functions of Hydrothermarchaeota in Hydrothermal Sediment.</title>
        <authorList>
            <person name="Zhou Z."/>
            <person name="Liu Y."/>
            <person name="Xu W."/>
            <person name="Pan J."/>
            <person name="Luo Z.H."/>
            <person name="Li M."/>
        </authorList>
    </citation>
    <scope>NUCLEOTIDE SEQUENCE [LARGE SCALE GENOMIC DNA]</scope>
    <source>
        <strain evidence="1">SpSt-1056</strain>
    </source>
</reference>
<dbReference type="SUPFAM" id="SSF89550">
    <property type="entry name" value="PHP domain-like"/>
    <property type="match status" value="1"/>
</dbReference>
<evidence type="ECO:0000313" key="1">
    <source>
        <dbReference type="EMBL" id="HHK67790.1"/>
    </source>
</evidence>
<accession>A0A7C5Q8X0</accession>
<proteinExistence type="predicted"/>
<organism evidence="1">
    <name type="scientific">Caldiarchaeum subterraneum</name>
    <dbReference type="NCBI Taxonomy" id="311458"/>
    <lineage>
        <taxon>Archaea</taxon>
        <taxon>Nitrososphaerota</taxon>
        <taxon>Candidatus Caldarchaeales</taxon>
        <taxon>Candidatus Caldarchaeaceae</taxon>
        <taxon>Candidatus Caldarchaeum</taxon>
    </lineage>
</organism>
<dbReference type="Gene3D" id="3.20.20.140">
    <property type="entry name" value="Metal-dependent hydrolases"/>
    <property type="match status" value="1"/>
</dbReference>
<dbReference type="AlphaFoldDB" id="A0A7C5Q8X0"/>
<protein>
    <submittedName>
        <fullName evidence="1">Uncharacterized protein</fullName>
    </submittedName>
</protein>
<sequence length="199" mass="22196">MGREYVDFHLSKFDSKVAETLVSLGFKHACTTDYSNLGQVSGLSVYRKAVLEARSRTEILQRLRALANNVLAAVKPLTREALIVAARDKRVATVVVHGEIAELDRHVVEVLDNHLEITMAEVVEAFSDLRRWRNLQSLCRNAAKFELPMVISSGAMSAEEVMPPTQLAYVVSALKDEPTPDLEAISTVPLKLLREKLER</sequence>